<dbReference type="SUPFAM" id="SSF55874">
    <property type="entry name" value="ATPase domain of HSP90 chaperone/DNA topoisomerase II/histidine kinase"/>
    <property type="match status" value="1"/>
</dbReference>
<dbReference type="GO" id="GO:0016301">
    <property type="term" value="F:kinase activity"/>
    <property type="evidence" value="ECO:0007669"/>
    <property type="project" value="UniProtKB-KW"/>
</dbReference>
<evidence type="ECO:0000256" key="4">
    <source>
        <dbReference type="ARBA" id="ARBA00022553"/>
    </source>
</evidence>
<evidence type="ECO:0000259" key="10">
    <source>
        <dbReference type="PROSITE" id="PS50109"/>
    </source>
</evidence>
<evidence type="ECO:0000256" key="8">
    <source>
        <dbReference type="ARBA" id="ARBA00022840"/>
    </source>
</evidence>
<accession>A0ABY5JMJ7</accession>
<dbReference type="PANTHER" id="PTHR45453:SF1">
    <property type="entry name" value="PHOSPHATE REGULON SENSOR PROTEIN PHOR"/>
    <property type="match status" value="1"/>
</dbReference>
<organism evidence="11 12">
    <name type="scientific">Oceanobacillus jeddahense</name>
    <dbReference type="NCBI Taxonomy" id="1462527"/>
    <lineage>
        <taxon>Bacteria</taxon>
        <taxon>Bacillati</taxon>
        <taxon>Bacillota</taxon>
        <taxon>Bacilli</taxon>
        <taxon>Bacillales</taxon>
        <taxon>Bacillaceae</taxon>
        <taxon>Oceanobacillus</taxon>
    </lineage>
</organism>
<evidence type="ECO:0000313" key="12">
    <source>
        <dbReference type="Proteomes" id="UP001059773"/>
    </source>
</evidence>
<evidence type="ECO:0000256" key="3">
    <source>
        <dbReference type="ARBA" id="ARBA00012438"/>
    </source>
</evidence>
<dbReference type="InterPro" id="IPR036097">
    <property type="entry name" value="HisK_dim/P_sf"/>
</dbReference>
<evidence type="ECO:0000256" key="9">
    <source>
        <dbReference type="ARBA" id="ARBA00023012"/>
    </source>
</evidence>
<keyword evidence="4" id="KW-0597">Phosphoprotein</keyword>
<keyword evidence="8" id="KW-0067">ATP-binding</keyword>
<dbReference type="EMBL" id="CP101914">
    <property type="protein sequence ID" value="UUI01039.1"/>
    <property type="molecule type" value="Genomic_DNA"/>
</dbReference>
<gene>
    <name evidence="11" type="ORF">NP439_13230</name>
</gene>
<dbReference type="PANTHER" id="PTHR45453">
    <property type="entry name" value="PHOSPHATE REGULON SENSOR PROTEIN PHOR"/>
    <property type="match status" value="1"/>
</dbReference>
<evidence type="ECO:0000256" key="6">
    <source>
        <dbReference type="ARBA" id="ARBA00022741"/>
    </source>
</evidence>
<dbReference type="PROSITE" id="PS50109">
    <property type="entry name" value="HIS_KIN"/>
    <property type="match status" value="1"/>
</dbReference>
<dbReference type="Pfam" id="PF00512">
    <property type="entry name" value="HisKA"/>
    <property type="match status" value="1"/>
</dbReference>
<feature type="domain" description="Histidine kinase" evidence="10">
    <location>
        <begin position="30"/>
        <end position="225"/>
    </location>
</feature>
<reference evidence="11" key="1">
    <citation type="submission" date="2022-07" db="EMBL/GenBank/DDBJ databases">
        <title>FELIX.</title>
        <authorList>
            <person name="Wan K.H."/>
            <person name="Park S."/>
            <person name="Lawrence Q."/>
            <person name="Eichenberger J.P."/>
            <person name="Booth B.W."/>
            <person name="Piaggio A.J."/>
            <person name="Chandler J.C."/>
            <person name="Franklin A.B."/>
            <person name="Celniker S.E."/>
        </authorList>
    </citation>
    <scope>NUCLEOTIDE SEQUENCE</scope>
    <source>
        <strain evidence="11">QA-1986 374</strain>
    </source>
</reference>
<keyword evidence="12" id="KW-1185">Reference proteome</keyword>
<evidence type="ECO:0000256" key="2">
    <source>
        <dbReference type="ARBA" id="ARBA00004370"/>
    </source>
</evidence>
<dbReference type="SMART" id="SM00388">
    <property type="entry name" value="HisKA"/>
    <property type="match status" value="1"/>
</dbReference>
<evidence type="ECO:0000256" key="1">
    <source>
        <dbReference type="ARBA" id="ARBA00000085"/>
    </source>
</evidence>
<dbReference type="InterPro" id="IPR036890">
    <property type="entry name" value="HATPase_C_sf"/>
</dbReference>
<dbReference type="RefSeq" id="WP_256706461.1">
    <property type="nucleotide sequence ID" value="NZ_CP101914.1"/>
</dbReference>
<dbReference type="CDD" id="cd00082">
    <property type="entry name" value="HisKA"/>
    <property type="match status" value="1"/>
</dbReference>
<dbReference type="InterPro" id="IPR005467">
    <property type="entry name" value="His_kinase_dom"/>
</dbReference>
<dbReference type="InterPro" id="IPR050351">
    <property type="entry name" value="BphY/WalK/GraS-like"/>
</dbReference>
<dbReference type="Gene3D" id="3.30.565.10">
    <property type="entry name" value="Histidine kinase-like ATPase, C-terminal domain"/>
    <property type="match status" value="1"/>
</dbReference>
<dbReference type="Gene3D" id="1.10.287.130">
    <property type="match status" value="1"/>
</dbReference>
<evidence type="ECO:0000313" key="11">
    <source>
        <dbReference type="EMBL" id="UUI01039.1"/>
    </source>
</evidence>
<dbReference type="Proteomes" id="UP001059773">
    <property type="component" value="Chromosome"/>
</dbReference>
<comment type="catalytic activity">
    <reaction evidence="1">
        <text>ATP + protein L-histidine = ADP + protein N-phospho-L-histidine.</text>
        <dbReference type="EC" id="2.7.13.3"/>
    </reaction>
</comment>
<protein>
    <recommendedName>
        <fullName evidence="3">histidine kinase</fullName>
        <ecNumber evidence="3">2.7.13.3</ecNumber>
    </recommendedName>
</protein>
<dbReference type="SUPFAM" id="SSF47384">
    <property type="entry name" value="Homodimeric domain of signal transducing histidine kinase"/>
    <property type="match status" value="1"/>
</dbReference>
<proteinExistence type="predicted"/>
<keyword evidence="6" id="KW-0547">Nucleotide-binding</keyword>
<keyword evidence="9" id="KW-0902">Two-component regulatory system</keyword>
<comment type="subcellular location">
    <subcellularLocation>
        <location evidence="2">Membrane</location>
    </subcellularLocation>
</comment>
<evidence type="ECO:0000256" key="5">
    <source>
        <dbReference type="ARBA" id="ARBA00022679"/>
    </source>
</evidence>
<sequence length="225" mass="26686">MTGKHHPSHYFHNKWEQSSVESFRRRVIANLSHDLRTPLTIIRRHVFKLGNESLSADGLTSLKNIDHQIMRLNDLMEDLLTYTRITSRKYAFQLIKTDMVYLIRHAAANWYPLFEEENLHFDVNLPDEKTFYWEVDPSWITRVLDHLFHHILRHSVEGKYVEIMMELQQERIMITDKGLDMEDYSYDSGADIGFLISNYMLQKMKLQALFSFSDNVAIVEICKSE</sequence>
<name>A0ABY5JMJ7_9BACI</name>
<dbReference type="InterPro" id="IPR003661">
    <property type="entry name" value="HisK_dim/P_dom"/>
</dbReference>
<keyword evidence="5" id="KW-0808">Transferase</keyword>
<dbReference type="EC" id="2.7.13.3" evidence="3"/>
<evidence type="ECO:0000256" key="7">
    <source>
        <dbReference type="ARBA" id="ARBA00022777"/>
    </source>
</evidence>
<keyword evidence="7 11" id="KW-0418">Kinase</keyword>